<protein>
    <recommendedName>
        <fullName evidence="5">JmjC domain-containing protein</fullName>
    </recommendedName>
</protein>
<organism evidence="3 4">
    <name type="scientific">Candolleomyces eurysporus</name>
    <dbReference type="NCBI Taxonomy" id="2828524"/>
    <lineage>
        <taxon>Eukaryota</taxon>
        <taxon>Fungi</taxon>
        <taxon>Dikarya</taxon>
        <taxon>Basidiomycota</taxon>
        <taxon>Agaricomycotina</taxon>
        <taxon>Agaricomycetes</taxon>
        <taxon>Agaricomycetidae</taxon>
        <taxon>Agaricales</taxon>
        <taxon>Agaricineae</taxon>
        <taxon>Psathyrellaceae</taxon>
        <taxon>Candolleomyces</taxon>
    </lineage>
</organism>
<accession>A0A9W8M7X2</accession>
<evidence type="ECO:0008006" key="5">
    <source>
        <dbReference type="Google" id="ProtNLM"/>
    </source>
</evidence>
<evidence type="ECO:0000256" key="1">
    <source>
        <dbReference type="SAM" id="MobiDB-lite"/>
    </source>
</evidence>
<dbReference type="Proteomes" id="UP001140091">
    <property type="component" value="Unassembled WGS sequence"/>
</dbReference>
<comment type="caution">
    <text evidence="3">The sequence shown here is derived from an EMBL/GenBank/DDBJ whole genome shotgun (WGS) entry which is preliminary data.</text>
</comment>
<dbReference type="OrthoDB" id="3065857at2759"/>
<dbReference type="AlphaFoldDB" id="A0A9W8M7X2"/>
<feature type="chain" id="PRO_5040967230" description="JmjC domain-containing protein" evidence="2">
    <location>
        <begin position="26"/>
        <end position="491"/>
    </location>
</feature>
<feature type="region of interest" description="Disordered" evidence="1">
    <location>
        <begin position="98"/>
        <end position="139"/>
    </location>
</feature>
<keyword evidence="4" id="KW-1185">Reference proteome</keyword>
<keyword evidence="2" id="KW-0732">Signal</keyword>
<dbReference type="EMBL" id="JANBPK010001830">
    <property type="protein sequence ID" value="KAJ2920631.1"/>
    <property type="molecule type" value="Genomic_DNA"/>
</dbReference>
<evidence type="ECO:0000256" key="2">
    <source>
        <dbReference type="SAM" id="SignalP"/>
    </source>
</evidence>
<evidence type="ECO:0000313" key="4">
    <source>
        <dbReference type="Proteomes" id="UP001140091"/>
    </source>
</evidence>
<feature type="signal peptide" evidence="2">
    <location>
        <begin position="1"/>
        <end position="25"/>
    </location>
</feature>
<reference evidence="3" key="1">
    <citation type="submission" date="2022-06" db="EMBL/GenBank/DDBJ databases">
        <title>Genome Sequence of Candolleomyces eurysporus.</title>
        <authorList>
            <person name="Buettner E."/>
        </authorList>
    </citation>
    <scope>NUCLEOTIDE SEQUENCE</scope>
    <source>
        <strain evidence="3">VTCC 930004</strain>
    </source>
</reference>
<proteinExistence type="predicted"/>
<dbReference type="SUPFAM" id="SSF51197">
    <property type="entry name" value="Clavaminate synthase-like"/>
    <property type="match status" value="1"/>
</dbReference>
<name>A0A9W8M7X2_9AGAR</name>
<feature type="non-terminal residue" evidence="3">
    <location>
        <position position="1"/>
    </location>
</feature>
<sequence length="491" mass="54120">MTSRHAGAVVALLVCLMSTHEVVVGSKAFSYTVVRSPHDPVGDSVNVGDLHINTSTRITWVYYDGNHPLLGDSVRLFDKIWVERKDWDIATSSKIVPPLHPAAPADSSGPTPSAKLTVDNRSMPSNAATGTLTTHSLPVATHPSNKWMEELVTQWSSGPPSQVETQCSRGVAILEALLGFNSPIPRISTETRDSQTCKVIGKASRSGCPPSLRLAVDDIMSAREVRYSNSITNLEEDQVCVADFWTQQALLLDGYKFDRTSRLLVAFDIPSSTKGLGACRYSSYPYNPDNGALVSSLTNSWTFPGSITHPHMDGIACGMYIIHWRGVKLWLLWPPTHPNLRLMEHSMLTPPSIDTTVSLIKELEGLELLFLTDEELFEFAFCLYPNTIHCCLSFTESSHMGMPVRDISFLPVVENVFGWLDEWIKDRLIPSSGVCSTEKEQVVEKLQDALDYWKLLSDCTAASGDKEAVDLLVAKGEDMLAIAVQHLSLSK</sequence>
<gene>
    <name evidence="3" type="ORF">H1R20_g16463</name>
</gene>
<feature type="compositionally biased region" description="Polar residues" evidence="1">
    <location>
        <begin position="119"/>
        <end position="136"/>
    </location>
</feature>
<evidence type="ECO:0000313" key="3">
    <source>
        <dbReference type="EMBL" id="KAJ2920631.1"/>
    </source>
</evidence>